<accession>A0ACC1ILF2</accession>
<comment type="caution">
    <text evidence="1">The sequence shown here is derived from an EMBL/GenBank/DDBJ whole genome shotgun (WGS) entry which is preliminary data.</text>
</comment>
<protein>
    <submittedName>
        <fullName evidence="1">Uncharacterized protein</fullName>
    </submittedName>
</protein>
<evidence type="ECO:0000313" key="1">
    <source>
        <dbReference type="EMBL" id="KAJ1897922.1"/>
    </source>
</evidence>
<evidence type="ECO:0000313" key="2">
    <source>
        <dbReference type="Proteomes" id="UP001150581"/>
    </source>
</evidence>
<proteinExistence type="predicted"/>
<gene>
    <name evidence="1" type="ORF">LPJ66_003077</name>
</gene>
<dbReference type="Proteomes" id="UP001150581">
    <property type="component" value="Unassembled WGS sequence"/>
</dbReference>
<name>A0ACC1ILF2_9FUNG</name>
<sequence>MLQASTLHLDNLYPYTRAWALHSVPSAGSPSGALLPDESEHQRVSRHLDGKVLSSLYTLRSSPDTCIVWRILGDKRTLELRTLRWVDEQKSTEGEVTSWRFDADLVGPAVVADGADGAVSVFVCVRGGTVYRLRFASAWEIARTQDVGRCTRWHSLRHAAEPTAVAGSGRNAIAVAFDDGAVAWLEWHADGAVSERLCTGGSAAILPRVAAFLLRRDARLRSPVALDVCDGVAATLGRDRRLRLWTRAGGCVLDEPMPQLDADGAEIPRDDAPEPLLATGACVRIQQAAHGLCILVFVPDDASPYFAVLAADAHGSGARTVLRKMCRAANGASALMADDALVDVRLLAEDFGQWTLWALWDRAGDAVATHTRFSLDGAALLGERWFAALPPPPALQPSAQAPEIDDLDRRIDAGDESLAAAEVARVFLDHVLHPVRFDRGVVAHALRL</sequence>
<feature type="non-terminal residue" evidence="1">
    <location>
        <position position="448"/>
    </location>
</feature>
<dbReference type="EMBL" id="JANBPG010000285">
    <property type="protein sequence ID" value="KAJ1897922.1"/>
    <property type="molecule type" value="Genomic_DNA"/>
</dbReference>
<organism evidence="1 2">
    <name type="scientific">Kickxella alabastrina</name>
    <dbReference type="NCBI Taxonomy" id="61397"/>
    <lineage>
        <taxon>Eukaryota</taxon>
        <taxon>Fungi</taxon>
        <taxon>Fungi incertae sedis</taxon>
        <taxon>Zoopagomycota</taxon>
        <taxon>Kickxellomycotina</taxon>
        <taxon>Kickxellomycetes</taxon>
        <taxon>Kickxellales</taxon>
        <taxon>Kickxellaceae</taxon>
        <taxon>Kickxella</taxon>
    </lineage>
</organism>
<reference evidence="1" key="1">
    <citation type="submission" date="2022-07" db="EMBL/GenBank/DDBJ databases">
        <title>Phylogenomic reconstructions and comparative analyses of Kickxellomycotina fungi.</title>
        <authorList>
            <person name="Reynolds N.K."/>
            <person name="Stajich J.E."/>
            <person name="Barry K."/>
            <person name="Grigoriev I.V."/>
            <person name="Crous P."/>
            <person name="Smith M.E."/>
        </authorList>
    </citation>
    <scope>NUCLEOTIDE SEQUENCE</scope>
    <source>
        <strain evidence="1">Benny 63K</strain>
    </source>
</reference>
<keyword evidence="2" id="KW-1185">Reference proteome</keyword>